<dbReference type="InterPro" id="IPR009061">
    <property type="entry name" value="DNA-bd_dom_put_sf"/>
</dbReference>
<dbReference type="OrthoDB" id="1698572at2759"/>
<comment type="cofactor">
    <cofactor evidence="1">
        <name>Mg(2+)</name>
        <dbReference type="ChEBI" id="CHEBI:18420"/>
    </cofactor>
</comment>
<dbReference type="SUPFAM" id="SSF56037">
    <property type="entry name" value="PheT/TilS domain"/>
    <property type="match status" value="1"/>
</dbReference>
<dbReference type="GO" id="GO:0004826">
    <property type="term" value="F:phenylalanine-tRNA ligase activity"/>
    <property type="evidence" value="ECO:0007669"/>
    <property type="project" value="UniProtKB-EC"/>
</dbReference>
<keyword evidence="11" id="KW-0460">Magnesium</keyword>
<dbReference type="Pfam" id="PF03484">
    <property type="entry name" value="B5"/>
    <property type="match status" value="1"/>
</dbReference>
<dbReference type="InterPro" id="IPR004531">
    <property type="entry name" value="Phe-tRNA-synth_IIc_bsu_arc_euk"/>
</dbReference>
<evidence type="ECO:0000313" key="18">
    <source>
        <dbReference type="Proteomes" id="UP000054560"/>
    </source>
</evidence>
<evidence type="ECO:0000256" key="8">
    <source>
        <dbReference type="ARBA" id="ARBA00022723"/>
    </source>
</evidence>
<dbReference type="FunFam" id="3.50.40.10:FF:000002">
    <property type="entry name" value="phenylalanine--tRNA ligase beta subunit"/>
    <property type="match status" value="1"/>
</dbReference>
<dbReference type="GeneID" id="25901239"/>
<dbReference type="InterPro" id="IPR020825">
    <property type="entry name" value="Phe-tRNA_synthase-like_B3/B4"/>
</dbReference>
<proteinExistence type="inferred from homology"/>
<dbReference type="SUPFAM" id="SSF55681">
    <property type="entry name" value="Class II aaRS and biotin synthetases"/>
    <property type="match status" value="1"/>
</dbReference>
<evidence type="ECO:0000256" key="7">
    <source>
        <dbReference type="ARBA" id="ARBA00022598"/>
    </source>
</evidence>
<dbReference type="Proteomes" id="UP000054560">
    <property type="component" value="Unassembled WGS sequence"/>
</dbReference>
<dbReference type="SMART" id="SM00874">
    <property type="entry name" value="B5"/>
    <property type="match status" value="1"/>
</dbReference>
<keyword evidence="10" id="KW-0067">ATP-binding</keyword>
<dbReference type="EC" id="6.1.1.20" evidence="5"/>
<dbReference type="PANTHER" id="PTHR10947:SF0">
    <property type="entry name" value="PHENYLALANINE--TRNA LIGASE BETA SUBUNIT"/>
    <property type="match status" value="1"/>
</dbReference>
<dbReference type="InterPro" id="IPR041616">
    <property type="entry name" value="PheRS_beta_core"/>
</dbReference>
<dbReference type="PROSITE" id="PS51483">
    <property type="entry name" value="B5"/>
    <property type="match status" value="1"/>
</dbReference>
<keyword evidence="13 17" id="KW-0030">Aminoacyl-tRNA synthetase</keyword>
<evidence type="ECO:0000256" key="2">
    <source>
        <dbReference type="ARBA" id="ARBA00004496"/>
    </source>
</evidence>
<dbReference type="InterPro" id="IPR045060">
    <property type="entry name" value="Phe-tRNA-ligase_IIc_bsu"/>
</dbReference>
<dbReference type="RefSeq" id="XP_014161057.1">
    <property type="nucleotide sequence ID" value="XM_014305582.1"/>
</dbReference>
<evidence type="ECO:0000256" key="14">
    <source>
        <dbReference type="ARBA" id="ARBA00033189"/>
    </source>
</evidence>
<keyword evidence="7" id="KW-0436">Ligase</keyword>
<sequence>MHSQMKVQRRRALCGGSDLLQNQLYDLLCIEGLVRGIRIFERNIEPPRYVSSPATQKIIVEKETQQIRPYVVGAVLRNVTFNEDSYASFIDLQDKLHMNICRKRTLASIGTHDLDTIKGPFYYRAQAPKDIKFKALKQTEETTADELMEKYRTDQQLKHFLHIIEDSPVYPVVYDSQDIVCSLPPIINSEYSKITLETRNVFIECTATDRSKANTVVDQIVSMFSEYCDTPFTYEQVDIEYPDGTTEITPKMEYRLEKVPVAYLNKRVGIEETAESIAAMLDKMCIPSTATDAETIEVEVPPTRADILHACDIMEDVGIAYGYDNIKMTIPDFQTVAVPNPLNKLTDLLRNELAQCGFTEALTFALCSLDESFKFMRQPQSKKAVTISNPATFEFQMARLDLAPGILKTIASNRSVPIPLKIFEVSDVVMQCETSDTGCKNERRLCAAYYGQTSGMEVIHGLIDRIFQVLSVEYDAAEGYSYESVDHPMFLAGRSGSVLFKGKVVGQFGVVHPEVLGSFELKMPTSLVEINAEIFL</sequence>
<dbReference type="GO" id="GO:0006432">
    <property type="term" value="P:phenylalanyl-tRNA aminoacylation"/>
    <property type="evidence" value="ECO:0007669"/>
    <property type="project" value="InterPro"/>
</dbReference>
<keyword evidence="12" id="KW-0648">Protein biosynthesis</keyword>
<dbReference type="Pfam" id="PF03483">
    <property type="entry name" value="B3_4"/>
    <property type="match status" value="1"/>
</dbReference>
<dbReference type="EMBL" id="KQ241621">
    <property type="protein sequence ID" value="KNC87155.1"/>
    <property type="molecule type" value="Genomic_DNA"/>
</dbReference>
<evidence type="ECO:0000256" key="6">
    <source>
        <dbReference type="ARBA" id="ARBA00022490"/>
    </source>
</evidence>
<keyword evidence="8" id="KW-0479">Metal-binding</keyword>
<dbReference type="InterPro" id="IPR005147">
    <property type="entry name" value="tRNA_synthase_B5-dom"/>
</dbReference>
<evidence type="ECO:0000256" key="13">
    <source>
        <dbReference type="ARBA" id="ARBA00023146"/>
    </source>
</evidence>
<dbReference type="Gene3D" id="3.30.56.10">
    <property type="match status" value="1"/>
</dbReference>
<dbReference type="GO" id="GO:0009328">
    <property type="term" value="C:phenylalanine-tRNA ligase complex"/>
    <property type="evidence" value="ECO:0007669"/>
    <property type="project" value="TreeGrafter"/>
</dbReference>
<gene>
    <name evidence="17" type="ORF">SARC_00735</name>
</gene>
<evidence type="ECO:0000256" key="15">
    <source>
        <dbReference type="ARBA" id="ARBA00049255"/>
    </source>
</evidence>
<comment type="similarity">
    <text evidence="3">Belongs to the phenylalanyl-tRNA synthetase beta subunit family. Type 2 subfamily.</text>
</comment>
<evidence type="ECO:0000256" key="4">
    <source>
        <dbReference type="ARBA" id="ARBA00011209"/>
    </source>
</evidence>
<evidence type="ECO:0000259" key="16">
    <source>
        <dbReference type="PROSITE" id="PS51483"/>
    </source>
</evidence>
<name>A0A0L0GDT0_9EUKA</name>
<reference evidence="17 18" key="1">
    <citation type="submission" date="2011-02" db="EMBL/GenBank/DDBJ databases">
        <title>The Genome Sequence of Sphaeroforma arctica JP610.</title>
        <authorList>
            <consortium name="The Broad Institute Genome Sequencing Platform"/>
            <person name="Russ C."/>
            <person name="Cuomo C."/>
            <person name="Young S.K."/>
            <person name="Zeng Q."/>
            <person name="Gargeya S."/>
            <person name="Alvarado L."/>
            <person name="Berlin A."/>
            <person name="Chapman S.B."/>
            <person name="Chen Z."/>
            <person name="Freedman E."/>
            <person name="Gellesch M."/>
            <person name="Goldberg J."/>
            <person name="Griggs A."/>
            <person name="Gujja S."/>
            <person name="Heilman E."/>
            <person name="Heiman D."/>
            <person name="Howarth C."/>
            <person name="Mehta T."/>
            <person name="Neiman D."/>
            <person name="Pearson M."/>
            <person name="Roberts A."/>
            <person name="Saif S."/>
            <person name="Shea T."/>
            <person name="Shenoy N."/>
            <person name="Sisk P."/>
            <person name="Stolte C."/>
            <person name="Sykes S."/>
            <person name="White J."/>
            <person name="Yandava C."/>
            <person name="Burger G."/>
            <person name="Gray M.W."/>
            <person name="Holland P.W.H."/>
            <person name="King N."/>
            <person name="Lang F.B.F."/>
            <person name="Roger A.J."/>
            <person name="Ruiz-Trillo I."/>
            <person name="Haas B."/>
            <person name="Nusbaum C."/>
            <person name="Birren B."/>
        </authorList>
    </citation>
    <scope>NUCLEOTIDE SEQUENCE [LARGE SCALE GENOMIC DNA]</scope>
    <source>
        <strain evidence="17 18">JP610</strain>
    </source>
</reference>
<comment type="catalytic activity">
    <reaction evidence="15">
        <text>tRNA(Phe) + L-phenylalanine + ATP = L-phenylalanyl-tRNA(Phe) + AMP + diphosphate + H(+)</text>
        <dbReference type="Rhea" id="RHEA:19413"/>
        <dbReference type="Rhea" id="RHEA-COMP:9668"/>
        <dbReference type="Rhea" id="RHEA-COMP:9699"/>
        <dbReference type="ChEBI" id="CHEBI:15378"/>
        <dbReference type="ChEBI" id="CHEBI:30616"/>
        <dbReference type="ChEBI" id="CHEBI:33019"/>
        <dbReference type="ChEBI" id="CHEBI:58095"/>
        <dbReference type="ChEBI" id="CHEBI:78442"/>
        <dbReference type="ChEBI" id="CHEBI:78531"/>
        <dbReference type="ChEBI" id="CHEBI:456215"/>
        <dbReference type="EC" id="6.1.1.20"/>
    </reaction>
</comment>
<dbReference type="eggNOG" id="KOG2472">
    <property type="taxonomic scope" value="Eukaryota"/>
</dbReference>
<evidence type="ECO:0000256" key="9">
    <source>
        <dbReference type="ARBA" id="ARBA00022741"/>
    </source>
</evidence>
<dbReference type="GO" id="GO:0000287">
    <property type="term" value="F:magnesium ion binding"/>
    <property type="evidence" value="ECO:0007669"/>
    <property type="project" value="InterPro"/>
</dbReference>
<dbReference type="AlphaFoldDB" id="A0A0L0GDT0"/>
<dbReference type="SMART" id="SM00873">
    <property type="entry name" value="B3_4"/>
    <property type="match status" value="1"/>
</dbReference>
<dbReference type="PANTHER" id="PTHR10947">
    <property type="entry name" value="PHENYLALANYL-TRNA SYNTHETASE BETA CHAIN AND LEUCINE-RICH REPEAT-CONTAINING PROTEIN 47"/>
    <property type="match status" value="1"/>
</dbReference>
<dbReference type="GO" id="GO:0003723">
    <property type="term" value="F:RNA binding"/>
    <property type="evidence" value="ECO:0007669"/>
    <property type="project" value="InterPro"/>
</dbReference>
<dbReference type="NCBIfam" id="TIGR00471">
    <property type="entry name" value="pheT_arch"/>
    <property type="match status" value="1"/>
</dbReference>
<keyword evidence="6" id="KW-0963">Cytoplasm</keyword>
<evidence type="ECO:0000256" key="12">
    <source>
        <dbReference type="ARBA" id="ARBA00022917"/>
    </source>
</evidence>
<keyword evidence="18" id="KW-1185">Reference proteome</keyword>
<evidence type="ECO:0000313" key="17">
    <source>
        <dbReference type="EMBL" id="KNC87155.1"/>
    </source>
</evidence>
<comment type="subunit">
    <text evidence="4">Tetramer of two alpha and two beta subunits.</text>
</comment>
<dbReference type="CDD" id="cd00769">
    <property type="entry name" value="PheRS_beta_core"/>
    <property type="match status" value="1"/>
</dbReference>
<dbReference type="SUPFAM" id="SSF46955">
    <property type="entry name" value="Putative DNA-binding domain"/>
    <property type="match status" value="1"/>
</dbReference>
<dbReference type="GO" id="GO:0005524">
    <property type="term" value="F:ATP binding"/>
    <property type="evidence" value="ECO:0007669"/>
    <property type="project" value="UniProtKB-KW"/>
</dbReference>
<dbReference type="STRING" id="667725.A0A0L0GDT0"/>
<protein>
    <recommendedName>
        <fullName evidence="5">phenylalanine--tRNA ligase</fullName>
        <ecNumber evidence="5">6.1.1.20</ecNumber>
    </recommendedName>
    <alternativeName>
        <fullName evidence="14">Phenylalanyl-tRNA synthetase beta subunit</fullName>
    </alternativeName>
</protein>
<dbReference type="InterPro" id="IPR045864">
    <property type="entry name" value="aa-tRNA-synth_II/BPL/LPL"/>
</dbReference>
<evidence type="ECO:0000256" key="1">
    <source>
        <dbReference type="ARBA" id="ARBA00001946"/>
    </source>
</evidence>
<evidence type="ECO:0000256" key="11">
    <source>
        <dbReference type="ARBA" id="ARBA00022842"/>
    </source>
</evidence>
<accession>A0A0L0GDT0</accession>
<dbReference type="Pfam" id="PF17759">
    <property type="entry name" value="tRNA_synthFbeta"/>
    <property type="match status" value="1"/>
</dbReference>
<dbReference type="Gene3D" id="3.30.930.10">
    <property type="entry name" value="Bira Bifunctional Protein, Domain 2"/>
    <property type="match status" value="1"/>
</dbReference>
<feature type="domain" description="B5" evidence="16">
    <location>
        <begin position="252"/>
        <end position="328"/>
    </location>
</feature>
<evidence type="ECO:0000256" key="3">
    <source>
        <dbReference type="ARBA" id="ARBA00007438"/>
    </source>
</evidence>
<organism evidence="17 18">
    <name type="scientific">Sphaeroforma arctica JP610</name>
    <dbReference type="NCBI Taxonomy" id="667725"/>
    <lineage>
        <taxon>Eukaryota</taxon>
        <taxon>Ichthyosporea</taxon>
        <taxon>Ichthyophonida</taxon>
        <taxon>Sphaeroforma</taxon>
    </lineage>
</organism>
<dbReference type="FunFam" id="3.30.930.10:FF:000059">
    <property type="entry name" value="phenylalanine--tRNA ligase beta subunit"/>
    <property type="match status" value="1"/>
</dbReference>
<evidence type="ECO:0000256" key="5">
    <source>
        <dbReference type="ARBA" id="ARBA00012814"/>
    </source>
</evidence>
<evidence type="ECO:0000256" key="10">
    <source>
        <dbReference type="ARBA" id="ARBA00022840"/>
    </source>
</evidence>
<dbReference type="Gene3D" id="3.50.40.10">
    <property type="entry name" value="Phenylalanyl-trna Synthetase, Chain B, domain 3"/>
    <property type="match status" value="1"/>
</dbReference>
<dbReference type="InterPro" id="IPR005146">
    <property type="entry name" value="B3/B4_tRNA-bd"/>
</dbReference>
<keyword evidence="9" id="KW-0547">Nucleotide-binding</keyword>
<comment type="subcellular location">
    <subcellularLocation>
        <location evidence="2">Cytoplasm</location>
    </subcellularLocation>
</comment>